<proteinExistence type="predicted"/>
<protein>
    <submittedName>
        <fullName evidence="2">Phosphoadenosine phosphosulfate reductase family protein</fullName>
    </submittedName>
</protein>
<dbReference type="InterPro" id="IPR014729">
    <property type="entry name" value="Rossmann-like_a/b/a_fold"/>
</dbReference>
<keyword evidence="3" id="KW-1185">Reference proteome</keyword>
<sequence length="778" mass="89692">MYNYEWDLETGGYILTTRITGVTKEVRPVFAEELKFLEMDKKYEWDIPDCEEPIMWAEGRRYMYRGELVAEAVGGGLYSMPVMKSVIRNLSLKPVDLQTMVLKNENLMNGLVQRTLRFVYDTYKQYEDKVSIFYVAFSAGKDSMVMLDIVQRALPHDAFVVIHGDTTMEFKATYRAVDDAKKRWPQLEWYTARAPFDATESWQKVGYPARRLRWCCSVHKTAPSIQKLRDIYREKYPDSNKPFKVMVFDGIRAEESDARAGYAMVSEGKKHAVQANCSPIHEWNTTELFIYMFANNLPINELYRYGSHRVGCILCPMASEWYECVLNHVYPEEVKPLLNIVDNSTKKSFGSRQDKERYLESGGWKSRVGGKDIVIGENKITEIKKSNRILYVIKNGNYRWDKWMATVGDLVKTSETTYSISYHELSMEFDVRVDESSTLLTIPVLIKSKISIRFMYLFKNALYKAAYCENCRECMAECAFGALTITDNDIQIKGCRHCESCLDSSKGCIVAKSLSITGDGNNMSASNISRYQNFGFRQEWLELYFELGDAFWKNDRMGKYMIIGFKTWLKEAGITENNAITVLGTKLNELGVDMPATWGIIFTNLAYNSPIINWYVRKVDLNREITNDEMKILLGDFYSPTVKKNALSSLKETIRLSPIGWLIGQGKCEMKGKVVTSITRYGWQEPDSLVMLYTLYLYAEHSDSLYSFTLSELMDDSDEREAMSPRLIFGLDAEILRPILQGLAHDYPDYIQVDFNNNLMENIFLNRDKKSADIEALL</sequence>
<dbReference type="RefSeq" id="WP_187018528.1">
    <property type="nucleotide sequence ID" value="NZ_JACOPB010000001.1"/>
</dbReference>
<dbReference type="Gene3D" id="3.40.50.620">
    <property type="entry name" value="HUPs"/>
    <property type="match status" value="1"/>
</dbReference>
<name>A0ABR7GZV9_9FIRM</name>
<dbReference type="PANTHER" id="PTHR43196:SF2">
    <property type="entry name" value="PHOSPHOADENOSINE PHOSPHOSULFATE REDUCTASE"/>
    <property type="match status" value="1"/>
</dbReference>
<dbReference type="SUPFAM" id="SSF52402">
    <property type="entry name" value="Adenine nucleotide alpha hydrolases-like"/>
    <property type="match status" value="1"/>
</dbReference>
<dbReference type="PROSITE" id="PS51379">
    <property type="entry name" value="4FE4S_FER_2"/>
    <property type="match status" value="1"/>
</dbReference>
<dbReference type="PANTHER" id="PTHR43196">
    <property type="entry name" value="SULFATE ADENYLYLTRANSFERASE SUBUNIT 2"/>
    <property type="match status" value="1"/>
</dbReference>
<dbReference type="EMBL" id="JACOPB010000001">
    <property type="protein sequence ID" value="MBC5706475.1"/>
    <property type="molecule type" value="Genomic_DNA"/>
</dbReference>
<comment type="caution">
    <text evidence="2">The sequence shown here is derived from an EMBL/GenBank/DDBJ whole genome shotgun (WGS) entry which is preliminary data.</text>
</comment>
<dbReference type="Pfam" id="PF01507">
    <property type="entry name" value="PAPS_reduct"/>
    <property type="match status" value="1"/>
</dbReference>
<reference evidence="2 3" key="1">
    <citation type="submission" date="2020-08" db="EMBL/GenBank/DDBJ databases">
        <title>Genome public.</title>
        <authorList>
            <person name="Liu C."/>
            <person name="Sun Q."/>
        </authorList>
    </citation>
    <scope>NUCLEOTIDE SEQUENCE [LARGE SCALE GENOMIC DNA]</scope>
    <source>
        <strain evidence="2 3">NSJ-66</strain>
    </source>
</reference>
<dbReference type="InterPro" id="IPR050128">
    <property type="entry name" value="Sulfate_adenylyltrnsfr_sub2"/>
</dbReference>
<gene>
    <name evidence="2" type="ORF">H8S75_00670</name>
</gene>
<accession>A0ABR7GZV9</accession>
<dbReference type="InterPro" id="IPR002500">
    <property type="entry name" value="PAPS_reduct_dom"/>
</dbReference>
<evidence type="ECO:0000313" key="3">
    <source>
        <dbReference type="Proteomes" id="UP000634672"/>
    </source>
</evidence>
<dbReference type="SUPFAM" id="SSF54862">
    <property type="entry name" value="4Fe-4S ferredoxins"/>
    <property type="match status" value="1"/>
</dbReference>
<evidence type="ECO:0000313" key="2">
    <source>
        <dbReference type="EMBL" id="MBC5706475.1"/>
    </source>
</evidence>
<feature type="domain" description="4Fe-4S ferredoxin-type" evidence="1">
    <location>
        <begin position="459"/>
        <end position="488"/>
    </location>
</feature>
<organism evidence="2 3">
    <name type="scientific">Hungatella hominis</name>
    <dbReference type="NCBI Taxonomy" id="2763050"/>
    <lineage>
        <taxon>Bacteria</taxon>
        <taxon>Bacillati</taxon>
        <taxon>Bacillota</taxon>
        <taxon>Clostridia</taxon>
        <taxon>Lachnospirales</taxon>
        <taxon>Lachnospiraceae</taxon>
        <taxon>Hungatella</taxon>
    </lineage>
</organism>
<dbReference type="InterPro" id="IPR017896">
    <property type="entry name" value="4Fe4S_Fe-S-bd"/>
</dbReference>
<dbReference type="Proteomes" id="UP000634672">
    <property type="component" value="Unassembled WGS sequence"/>
</dbReference>
<evidence type="ECO:0000259" key="1">
    <source>
        <dbReference type="PROSITE" id="PS51379"/>
    </source>
</evidence>